<proteinExistence type="predicted"/>
<evidence type="ECO:0000313" key="3">
    <source>
        <dbReference type="Proteomes" id="UP000823612"/>
    </source>
</evidence>
<dbReference type="AlphaFoldDB" id="A0A9D9DYE2"/>
<dbReference type="EMBL" id="JADIMZ010000164">
    <property type="protein sequence ID" value="MBO8433679.1"/>
    <property type="molecule type" value="Genomic_DNA"/>
</dbReference>
<keyword evidence="1" id="KW-0732">Signal</keyword>
<reference evidence="2" key="1">
    <citation type="submission" date="2020-10" db="EMBL/GenBank/DDBJ databases">
        <authorList>
            <person name="Gilroy R."/>
        </authorList>
    </citation>
    <scope>NUCLEOTIDE SEQUENCE</scope>
    <source>
        <strain evidence="2">2889</strain>
    </source>
</reference>
<feature type="chain" id="PRO_5038616118" description="TPR repeat-containing protein" evidence="1">
    <location>
        <begin position="27"/>
        <end position="694"/>
    </location>
</feature>
<protein>
    <recommendedName>
        <fullName evidence="4">TPR repeat-containing protein</fullName>
    </recommendedName>
</protein>
<dbReference type="Proteomes" id="UP000823612">
    <property type="component" value="Unassembled WGS sequence"/>
</dbReference>
<name>A0A9D9DYE2_9BACT</name>
<accession>A0A9D9DYE2</accession>
<gene>
    <name evidence="2" type="ORF">IAB08_10380</name>
</gene>
<organism evidence="2 3">
    <name type="scientific">Candidatus Pullibacteroides excrementavium</name>
    <dbReference type="NCBI Taxonomy" id="2840905"/>
    <lineage>
        <taxon>Bacteria</taxon>
        <taxon>Pseudomonadati</taxon>
        <taxon>Bacteroidota</taxon>
        <taxon>Bacteroidia</taxon>
        <taxon>Bacteroidales</taxon>
        <taxon>Candidatus Pullibacteroides</taxon>
    </lineage>
</organism>
<evidence type="ECO:0000256" key="1">
    <source>
        <dbReference type="SAM" id="SignalP"/>
    </source>
</evidence>
<evidence type="ECO:0008006" key="4">
    <source>
        <dbReference type="Google" id="ProtNLM"/>
    </source>
</evidence>
<feature type="signal peptide" evidence="1">
    <location>
        <begin position="1"/>
        <end position="26"/>
    </location>
</feature>
<evidence type="ECO:0000313" key="2">
    <source>
        <dbReference type="EMBL" id="MBO8433679.1"/>
    </source>
</evidence>
<comment type="caution">
    <text evidence="2">The sequence shown here is derived from an EMBL/GenBank/DDBJ whole genome shotgun (WGS) entry which is preliminary data.</text>
</comment>
<reference evidence="2" key="2">
    <citation type="journal article" date="2021" name="PeerJ">
        <title>Extensive microbial diversity within the chicken gut microbiome revealed by metagenomics and culture.</title>
        <authorList>
            <person name="Gilroy R."/>
            <person name="Ravi A."/>
            <person name="Getino M."/>
            <person name="Pursley I."/>
            <person name="Horton D.L."/>
            <person name="Alikhan N.F."/>
            <person name="Baker D."/>
            <person name="Gharbi K."/>
            <person name="Hall N."/>
            <person name="Watson M."/>
            <person name="Adriaenssens E.M."/>
            <person name="Foster-Nyarko E."/>
            <person name="Jarju S."/>
            <person name="Secka A."/>
            <person name="Antonio M."/>
            <person name="Oren A."/>
            <person name="Chaudhuri R.R."/>
            <person name="La Ragione R."/>
            <person name="Hildebrand F."/>
            <person name="Pallen M.J."/>
        </authorList>
    </citation>
    <scope>NUCLEOTIDE SEQUENCE</scope>
    <source>
        <strain evidence="2">2889</strain>
    </source>
</reference>
<sequence length="694" mass="80915">MKTKFLRTLLPCLFFCLSCFSWTAQARDGIPMHAGIAPIGGIVPACSTQNKESQEESFLRRIEQIKTEPLELLPASDCRLDQLEEEIFKTYYTQGQEIPLQLKVHLQRKRQQMDFMRSHIDSLYYMQALQAIGQEEPDWAEAMESIEKSLLHNRFYTRSVIFKMHYLLKRERNAETCLRYLNTTLQEFSRPEKLRKTAQTTYNTLLQQAERMIDNRQYRDALSLCELIHIYCQPGFPIQYLSYREDLIENRSHQGIYDSYCEVAQKAFRQTQYQLAGQYALLAHQYYTENETHMSGINQALELLDRISDCYYRFAQESDTTERAYYMALIDSIAHKTGIPLYLEEDYDPAQDIAADLQLLDPGTKPESIAVPAFVPLNIDSILPDGKPLNSRQAQQYFDQAYEQANYFRSKRDFAEAQRWFELAKKLKEKHGYLRTGPDFSERYRQNLLQSMEQMLNKAVYYLWTTEIAQSEELQQQALELFASYQIDEPEDATTLTKLQLMLDNYQKQRNANYCEQIGREFTQAEHAFLNQASYGNYQLAKKSLESLRQVARKYSLPEYASCSLPEKQMRKAENLFERWTAYNDSLNQAEAYLAAGDTLRFIQCYLNADSTFNRIGLAEYIPSAPSLFSRLSATRQFSILLLWAKNCVEQGDLDQARFIAGYLSAIGYSRPDIEKTQRTLKKKQGQEKRGGRP</sequence>